<feature type="compositionally biased region" description="Polar residues" evidence="2">
    <location>
        <begin position="491"/>
        <end position="506"/>
    </location>
</feature>
<feature type="compositionally biased region" description="Polar residues" evidence="2">
    <location>
        <begin position="450"/>
        <end position="473"/>
    </location>
</feature>
<feature type="compositionally biased region" description="Polar residues" evidence="2">
    <location>
        <begin position="392"/>
        <end position="407"/>
    </location>
</feature>
<keyword evidence="4" id="KW-1185">Reference proteome</keyword>
<dbReference type="OrthoDB" id="4066896at2759"/>
<evidence type="ECO:0000256" key="2">
    <source>
        <dbReference type="SAM" id="MobiDB-lite"/>
    </source>
</evidence>
<dbReference type="EMBL" id="CAJPDS010000047">
    <property type="protein sequence ID" value="CAF9928309.1"/>
    <property type="molecule type" value="Genomic_DNA"/>
</dbReference>
<feature type="compositionally biased region" description="Low complexity" evidence="2">
    <location>
        <begin position="284"/>
        <end position="308"/>
    </location>
</feature>
<gene>
    <name evidence="3" type="ORF">HETSPECPRED_006800</name>
</gene>
<reference evidence="3" key="1">
    <citation type="submission" date="2021-03" db="EMBL/GenBank/DDBJ databases">
        <authorList>
            <person name="Tagirdzhanova G."/>
        </authorList>
    </citation>
    <scope>NUCLEOTIDE SEQUENCE</scope>
</reference>
<protein>
    <submittedName>
        <fullName evidence="3">Uncharacterized protein</fullName>
    </submittedName>
</protein>
<dbReference type="AlphaFoldDB" id="A0A8H3FPK2"/>
<feature type="compositionally biased region" description="Polar residues" evidence="2">
    <location>
        <begin position="526"/>
        <end position="541"/>
    </location>
</feature>
<evidence type="ECO:0000256" key="1">
    <source>
        <dbReference type="SAM" id="Coils"/>
    </source>
</evidence>
<sequence length="736" mass="79483">MRDIPRMLPPLPSSINTGDSSGDKSSTDDRLATIQVNDTETRDSLALLEDTLNTYIVALRSRSGNIVGRVLRGRNAADQLAVNELYNTLLEDPARIQAPAEVPVDVLFVAFENFLKTAWKNRMGPLLASSVLESMQAAFDVGRPVEFARRFKNSLEEMTPQNKRAFATTVKLLSELLDASGNDGDRGALMASFAEALIQDRASHDFIPLFDRLVEDYDALFDHGSDTVTSLSLDTLNRNRSVNTGSLSSNASSLRKKFGFGSLSRENSKSESESKVASVWRTLSKSSKSPSEAQSQPGSLSKSSLLRSRSTDTDIRMLPPLRPVSRDRPATSNGSSSDQMESRPGSSHRSMAVLSTIGENTPTKPSVLTKKKRRSSLSDLQALRDSPIASPWTPSSPSQLRTPTSLQRHAVLVKGSPRDQHASLQASVSRPNVPPKAATGRFGSPERFGTPQQKAGTPQRFGSLQKNVYSPQVTRVVPSKKAISRADEASIASSSPVKRKTSQSGIPTPKGLSERSWPPNGATPPKKNQPSPQKLRMQSPQKLRERLSNEQKALANSSTALQAELAAIGNELSALKRAPGTPSHISPIKPLNITKASPAATVNSNATSNVTLDDLSARLTALTMTLSTHTSSSTATATASPSLASEYSTLSTQLEAANRKVQKLDELYQEATAENEALYERFNDELEKILGRVKGGEGVKILRERVGGLEGEVAALRAENRRLKRQGVEKIGSSGS</sequence>
<feature type="region of interest" description="Disordered" evidence="2">
    <location>
        <begin position="283"/>
        <end position="555"/>
    </location>
</feature>
<organism evidence="3 4">
    <name type="scientific">Heterodermia speciosa</name>
    <dbReference type="NCBI Taxonomy" id="116794"/>
    <lineage>
        <taxon>Eukaryota</taxon>
        <taxon>Fungi</taxon>
        <taxon>Dikarya</taxon>
        <taxon>Ascomycota</taxon>
        <taxon>Pezizomycotina</taxon>
        <taxon>Lecanoromycetes</taxon>
        <taxon>OSLEUM clade</taxon>
        <taxon>Lecanoromycetidae</taxon>
        <taxon>Caliciales</taxon>
        <taxon>Physciaceae</taxon>
        <taxon>Heterodermia</taxon>
    </lineage>
</organism>
<feature type="compositionally biased region" description="Polar residues" evidence="2">
    <location>
        <begin position="330"/>
        <end position="349"/>
    </location>
</feature>
<evidence type="ECO:0000313" key="3">
    <source>
        <dbReference type="EMBL" id="CAF9928309.1"/>
    </source>
</evidence>
<feature type="compositionally biased region" description="Polar residues" evidence="2">
    <location>
        <begin position="357"/>
        <end position="366"/>
    </location>
</feature>
<evidence type="ECO:0000313" key="4">
    <source>
        <dbReference type="Proteomes" id="UP000664521"/>
    </source>
</evidence>
<proteinExistence type="predicted"/>
<feature type="coiled-coil region" evidence="1">
    <location>
        <begin position="647"/>
        <end position="726"/>
    </location>
</feature>
<keyword evidence="1" id="KW-0175">Coiled coil</keyword>
<dbReference type="Proteomes" id="UP000664521">
    <property type="component" value="Unassembled WGS sequence"/>
</dbReference>
<accession>A0A8H3FPK2</accession>
<comment type="caution">
    <text evidence="3">The sequence shown here is derived from an EMBL/GenBank/DDBJ whole genome shotgun (WGS) entry which is preliminary data.</text>
</comment>
<feature type="region of interest" description="Disordered" evidence="2">
    <location>
        <begin position="1"/>
        <end position="29"/>
    </location>
</feature>
<name>A0A8H3FPK2_9LECA</name>